<dbReference type="WBParaSite" id="PSU_v2.g6588.t1">
    <property type="protein sequence ID" value="PSU_v2.g6588.t1"/>
    <property type="gene ID" value="PSU_v2.g6588"/>
</dbReference>
<proteinExistence type="predicted"/>
<dbReference type="Proteomes" id="UP000887577">
    <property type="component" value="Unplaced"/>
</dbReference>
<organism evidence="1 2">
    <name type="scientific">Panagrolaimus superbus</name>
    <dbReference type="NCBI Taxonomy" id="310955"/>
    <lineage>
        <taxon>Eukaryota</taxon>
        <taxon>Metazoa</taxon>
        <taxon>Ecdysozoa</taxon>
        <taxon>Nematoda</taxon>
        <taxon>Chromadorea</taxon>
        <taxon>Rhabditida</taxon>
        <taxon>Tylenchina</taxon>
        <taxon>Panagrolaimomorpha</taxon>
        <taxon>Panagrolaimoidea</taxon>
        <taxon>Panagrolaimidae</taxon>
        <taxon>Panagrolaimus</taxon>
    </lineage>
</organism>
<name>A0A914Z2K8_9BILA</name>
<dbReference type="AlphaFoldDB" id="A0A914Z2K8"/>
<reference evidence="2" key="1">
    <citation type="submission" date="2022-11" db="UniProtKB">
        <authorList>
            <consortium name="WormBaseParasite"/>
        </authorList>
    </citation>
    <scope>IDENTIFICATION</scope>
</reference>
<protein>
    <submittedName>
        <fullName evidence="2">Uncharacterized protein</fullName>
    </submittedName>
</protein>
<sequence>MSEKTILCFTPKLNDILLHIIDVGTFKEEIRVFSLSNLEDILQKLPSLPLDTVIGVLFRLTVNEIKEKSKLAKLLEEYYSKHNIALFCCTWNSIFISSIIMACIDEHGIESTPDGIFCIITCNEDNITITHGTNSKNIPNDESLGHNYYHIFSAQSLPSKNIKRDLLKVVKGTTTNIFVTCQKELHLQSITNEQKKIQKLVENTLQSKTITIINKNIHEFIAQAICYKVMKFFNLFFTPFDVANNGFYNYAIAPSKENITQLTSTSFNKCLVSVNAVEGIPFYNMIICYEKFQNLTFMKTIDQSLDVETLENFSVDEFGTSLIISIDRFYESHLIIEKDNKQIKNGAIICLKEKTFSVEIIKDGELKDIGINKIPLEVTIADGQAYYIGEDRLKIKKHSDTIVIPDLLKIMTSNIPKISPKKGVKIVKDDDGKILLEFETYLGRRKVNPSFIFSLILKWSVRQAKMKLRQMPQMYK</sequence>
<keyword evidence="1" id="KW-1185">Reference proteome</keyword>
<evidence type="ECO:0000313" key="1">
    <source>
        <dbReference type="Proteomes" id="UP000887577"/>
    </source>
</evidence>
<accession>A0A914Z2K8</accession>
<evidence type="ECO:0000313" key="2">
    <source>
        <dbReference type="WBParaSite" id="PSU_v2.g6588.t1"/>
    </source>
</evidence>